<name>A0A2N3IT22_AERSO</name>
<comment type="caution">
    <text evidence="2">The sequence shown here is derived from an EMBL/GenBank/DDBJ whole genome shotgun (WGS) entry which is preliminary data.</text>
</comment>
<dbReference type="CDD" id="cd24049">
    <property type="entry name" value="ASKHA_NBD_PilM"/>
    <property type="match status" value="1"/>
</dbReference>
<proteinExistence type="predicted"/>
<dbReference type="Gene3D" id="3.30.420.40">
    <property type="match status" value="2"/>
</dbReference>
<dbReference type="AlphaFoldDB" id="A0A2N3IT22"/>
<evidence type="ECO:0000313" key="2">
    <source>
        <dbReference type="EMBL" id="PKQ74922.1"/>
    </source>
</evidence>
<dbReference type="PANTHER" id="PTHR32432:SF3">
    <property type="entry name" value="ETHANOLAMINE UTILIZATION PROTEIN EUTJ"/>
    <property type="match status" value="1"/>
</dbReference>
<feature type="domain" description="SHS2" evidence="1">
    <location>
        <begin position="17"/>
        <end position="184"/>
    </location>
</feature>
<dbReference type="SUPFAM" id="SSF53067">
    <property type="entry name" value="Actin-like ATPase domain"/>
    <property type="match status" value="2"/>
</dbReference>
<accession>A0A2N3IT22</accession>
<evidence type="ECO:0000313" key="3">
    <source>
        <dbReference type="Proteomes" id="UP000233467"/>
    </source>
</evidence>
<dbReference type="Proteomes" id="UP000233467">
    <property type="component" value="Unassembled WGS sequence"/>
</dbReference>
<dbReference type="PANTHER" id="PTHR32432">
    <property type="entry name" value="CELL DIVISION PROTEIN FTSA-RELATED"/>
    <property type="match status" value="1"/>
</dbReference>
<sequence length="358" mass="38601">MDVYMFGLFNKGSLLPLVGIDFGSQTIKAVTLSGRPGKLHLESVADIPTPKGTLVDYQLQDIERVSQSLKTLKRLIAGNSEYAATAVTGSNVITKVIQTDARLGDKELENQVQLEAEQIIPFPIDEVSLDFEVLGPTLNNDDRQDVLLSAARTESVNGRVSALAEAGMVVKVVDVGAHALGRAVVTCLPELQTSERPVGVIDIGASAMTFAALIKGEVIYSRLQNFGGDQYSQALSSFYGMTLDDAEQAKTKGTLPVDHELDVLMPHINLLLQQVRRNIQLFCSSSGYRELSTLVLTGGGSLLPGLVVLVKEEVNCEVLHPDLFALFGKPKGEAELSHGARYMTAFGLALRSFTPCQI</sequence>
<protein>
    <submittedName>
        <fullName evidence="2">Pilus assembly protein PilM</fullName>
    </submittedName>
</protein>
<dbReference type="Pfam" id="PF11104">
    <property type="entry name" value="PilM_2"/>
    <property type="match status" value="1"/>
</dbReference>
<keyword evidence="3" id="KW-1185">Reference proteome</keyword>
<dbReference type="InterPro" id="IPR005883">
    <property type="entry name" value="PilM"/>
</dbReference>
<dbReference type="SMART" id="SM00842">
    <property type="entry name" value="FtsA"/>
    <property type="match status" value="1"/>
</dbReference>
<reference evidence="2 3" key="1">
    <citation type="journal article" date="2017" name="Front. Microbiol.">
        <title>Strong Genomic and Phenotypic Heterogeneity in the Aeromonas sobria Species Complex.</title>
        <authorList>
            <person name="Gauthier J."/>
            <person name="Vincent A.T."/>
            <person name="Charette S.J."/>
            <person name="Derome N."/>
        </authorList>
    </citation>
    <scope>NUCLEOTIDE SEQUENCE [LARGE SCALE GENOMIC DNA]</scope>
    <source>
        <strain evidence="2 3">TM18</strain>
    </source>
</reference>
<dbReference type="InterPro" id="IPR050696">
    <property type="entry name" value="FtsA/MreB"/>
</dbReference>
<dbReference type="Gene3D" id="3.30.1490.300">
    <property type="match status" value="1"/>
</dbReference>
<organism evidence="2 3">
    <name type="scientific">Aeromonas sobria</name>
    <dbReference type="NCBI Taxonomy" id="646"/>
    <lineage>
        <taxon>Bacteria</taxon>
        <taxon>Pseudomonadati</taxon>
        <taxon>Pseudomonadota</taxon>
        <taxon>Gammaproteobacteria</taxon>
        <taxon>Aeromonadales</taxon>
        <taxon>Aeromonadaceae</taxon>
        <taxon>Aeromonas</taxon>
    </lineage>
</organism>
<dbReference type="GO" id="GO:0051301">
    <property type="term" value="P:cell division"/>
    <property type="evidence" value="ECO:0007669"/>
    <property type="project" value="InterPro"/>
</dbReference>
<dbReference type="PIRSF" id="PIRSF019169">
    <property type="entry name" value="PilM"/>
    <property type="match status" value="1"/>
</dbReference>
<dbReference type="EMBL" id="NQMM01000046">
    <property type="protein sequence ID" value="PKQ74922.1"/>
    <property type="molecule type" value="Genomic_DNA"/>
</dbReference>
<dbReference type="InterPro" id="IPR043129">
    <property type="entry name" value="ATPase_NBD"/>
</dbReference>
<dbReference type="InterPro" id="IPR003494">
    <property type="entry name" value="SHS2_FtsA"/>
</dbReference>
<dbReference type="NCBIfam" id="TIGR01175">
    <property type="entry name" value="pilM"/>
    <property type="match status" value="1"/>
</dbReference>
<gene>
    <name evidence="2" type="ORF">CJP16_16200</name>
</gene>
<evidence type="ECO:0000259" key="1">
    <source>
        <dbReference type="SMART" id="SM00842"/>
    </source>
</evidence>